<feature type="transmembrane region" description="Helical" evidence="2">
    <location>
        <begin position="101"/>
        <end position="122"/>
    </location>
</feature>
<keyword evidence="2" id="KW-1133">Transmembrane helix</keyword>
<dbReference type="EMBL" id="SRLO01000109">
    <property type="protein sequence ID" value="TNN74949.1"/>
    <property type="molecule type" value="Genomic_DNA"/>
</dbReference>
<proteinExistence type="predicted"/>
<feature type="region of interest" description="Disordered" evidence="1">
    <location>
        <begin position="206"/>
        <end position="236"/>
    </location>
</feature>
<dbReference type="Proteomes" id="UP000314294">
    <property type="component" value="Unassembled WGS sequence"/>
</dbReference>
<evidence type="ECO:0000256" key="1">
    <source>
        <dbReference type="SAM" id="MobiDB-lite"/>
    </source>
</evidence>
<accession>A0A4Z2IA47</accession>
<evidence type="ECO:0000313" key="4">
    <source>
        <dbReference type="Proteomes" id="UP000314294"/>
    </source>
</evidence>
<keyword evidence="2" id="KW-0812">Transmembrane</keyword>
<keyword evidence="4" id="KW-1185">Reference proteome</keyword>
<organism evidence="3 4">
    <name type="scientific">Liparis tanakae</name>
    <name type="common">Tanaka's snailfish</name>
    <dbReference type="NCBI Taxonomy" id="230148"/>
    <lineage>
        <taxon>Eukaryota</taxon>
        <taxon>Metazoa</taxon>
        <taxon>Chordata</taxon>
        <taxon>Craniata</taxon>
        <taxon>Vertebrata</taxon>
        <taxon>Euteleostomi</taxon>
        <taxon>Actinopterygii</taxon>
        <taxon>Neopterygii</taxon>
        <taxon>Teleostei</taxon>
        <taxon>Neoteleostei</taxon>
        <taxon>Acanthomorphata</taxon>
        <taxon>Eupercaria</taxon>
        <taxon>Perciformes</taxon>
        <taxon>Cottioidei</taxon>
        <taxon>Cottales</taxon>
        <taxon>Liparidae</taxon>
        <taxon>Liparis</taxon>
    </lineage>
</organism>
<keyword evidence="2" id="KW-0472">Membrane</keyword>
<sequence length="236" mass="26151">MARMTRMFSTRLMSPSARKSSCGMRICTQPNEFRSPAVELVSLSSIKSTVSASGCTCSESTTKNQLMSIGDEDSLKSSATKRYSLIHIFLLTEMEMTKLTVIYSLLVYQATLSASIPSVLLFKRTGSYQIKYGNGVPLRGNNYDYYNNYYYFSIRISRPTTGSQLHSGAIKRPQKKNKGPPCSLLDTSGMYTTPIGFGFTGGFTGEDRSHQSPKCKGQNQNVRGLKYPRSGFHGID</sequence>
<gene>
    <name evidence="3" type="ORF">EYF80_014867</name>
</gene>
<name>A0A4Z2IA47_9TELE</name>
<reference evidence="3 4" key="1">
    <citation type="submission" date="2019-03" db="EMBL/GenBank/DDBJ databases">
        <title>First draft genome of Liparis tanakae, snailfish: a comprehensive survey of snailfish specific genes.</title>
        <authorList>
            <person name="Kim W."/>
            <person name="Song I."/>
            <person name="Jeong J.-H."/>
            <person name="Kim D."/>
            <person name="Kim S."/>
            <person name="Ryu S."/>
            <person name="Song J.Y."/>
            <person name="Lee S.K."/>
        </authorList>
    </citation>
    <scope>NUCLEOTIDE SEQUENCE [LARGE SCALE GENOMIC DNA]</scope>
    <source>
        <tissue evidence="3">Muscle</tissue>
    </source>
</reference>
<dbReference type="AlphaFoldDB" id="A0A4Z2IA47"/>
<protein>
    <submittedName>
        <fullName evidence="3">Uncharacterized protein</fullName>
    </submittedName>
</protein>
<evidence type="ECO:0000313" key="3">
    <source>
        <dbReference type="EMBL" id="TNN74949.1"/>
    </source>
</evidence>
<evidence type="ECO:0000256" key="2">
    <source>
        <dbReference type="SAM" id="Phobius"/>
    </source>
</evidence>
<comment type="caution">
    <text evidence="3">The sequence shown here is derived from an EMBL/GenBank/DDBJ whole genome shotgun (WGS) entry which is preliminary data.</text>
</comment>